<organism evidence="2 3">
    <name type="scientific">Orchesella cincta</name>
    <name type="common">Springtail</name>
    <name type="synonym">Podura cincta</name>
    <dbReference type="NCBI Taxonomy" id="48709"/>
    <lineage>
        <taxon>Eukaryota</taxon>
        <taxon>Metazoa</taxon>
        <taxon>Ecdysozoa</taxon>
        <taxon>Arthropoda</taxon>
        <taxon>Hexapoda</taxon>
        <taxon>Collembola</taxon>
        <taxon>Entomobryomorpha</taxon>
        <taxon>Entomobryoidea</taxon>
        <taxon>Orchesellidae</taxon>
        <taxon>Orchesellinae</taxon>
        <taxon>Orchesella</taxon>
    </lineage>
</organism>
<feature type="transmembrane region" description="Helical" evidence="1">
    <location>
        <begin position="122"/>
        <end position="146"/>
    </location>
</feature>
<keyword evidence="1" id="KW-1133">Transmembrane helix</keyword>
<dbReference type="Proteomes" id="UP000094527">
    <property type="component" value="Unassembled WGS sequence"/>
</dbReference>
<name>A0A1D2MNL0_ORCCI</name>
<sequence length="164" mass="18828">MADQTNTASPDVILQSVIYEVTLVFTTAGWICILIAAVALGRNAFFATLYWVLKIVAIVKMCTVHEPASAVSETNTAVKLLTDCFAYFVIATASEGLLETYFRLKIVDQRFYGIYYNFTLNFFWALQAEFLIRLIYLSVVTIYDMIWPRRPLTTLRPHHHHHQN</sequence>
<evidence type="ECO:0000313" key="3">
    <source>
        <dbReference type="Proteomes" id="UP000094527"/>
    </source>
</evidence>
<gene>
    <name evidence="2" type="ORF">Ocin01_12156</name>
</gene>
<keyword evidence="3" id="KW-1185">Reference proteome</keyword>
<comment type="caution">
    <text evidence="2">The sequence shown here is derived from an EMBL/GenBank/DDBJ whole genome shotgun (WGS) entry which is preliminary data.</text>
</comment>
<reference evidence="2 3" key="1">
    <citation type="journal article" date="2016" name="Genome Biol. Evol.">
        <title>Gene Family Evolution Reflects Adaptation to Soil Environmental Stressors in the Genome of the Collembolan Orchesella cincta.</title>
        <authorList>
            <person name="Faddeeva-Vakhrusheva A."/>
            <person name="Derks M.F."/>
            <person name="Anvar S.Y."/>
            <person name="Agamennone V."/>
            <person name="Suring W."/>
            <person name="Smit S."/>
            <person name="van Straalen N.M."/>
            <person name="Roelofs D."/>
        </authorList>
    </citation>
    <scope>NUCLEOTIDE SEQUENCE [LARGE SCALE GENOMIC DNA]</scope>
    <source>
        <tissue evidence="2">Mixed pool</tissue>
    </source>
</reference>
<dbReference type="EMBL" id="LJIJ01000794">
    <property type="protein sequence ID" value="ODM94528.1"/>
    <property type="molecule type" value="Genomic_DNA"/>
</dbReference>
<feature type="transmembrane region" description="Helical" evidence="1">
    <location>
        <begin position="84"/>
        <end position="102"/>
    </location>
</feature>
<protein>
    <submittedName>
        <fullName evidence="2">Uncharacterized protein</fullName>
    </submittedName>
</protein>
<dbReference type="AlphaFoldDB" id="A0A1D2MNL0"/>
<accession>A0A1D2MNL0</accession>
<feature type="transmembrane region" description="Helical" evidence="1">
    <location>
        <begin position="12"/>
        <end position="38"/>
    </location>
</feature>
<evidence type="ECO:0000256" key="1">
    <source>
        <dbReference type="SAM" id="Phobius"/>
    </source>
</evidence>
<keyword evidence="1" id="KW-0812">Transmembrane</keyword>
<evidence type="ECO:0000313" key="2">
    <source>
        <dbReference type="EMBL" id="ODM94528.1"/>
    </source>
</evidence>
<proteinExistence type="predicted"/>
<keyword evidence="1" id="KW-0472">Membrane</keyword>